<dbReference type="Pfam" id="PF01425">
    <property type="entry name" value="Amidase"/>
    <property type="match status" value="1"/>
</dbReference>
<keyword evidence="3" id="KW-1185">Reference proteome</keyword>
<protein>
    <submittedName>
        <fullName evidence="2">Amidase</fullName>
    </submittedName>
</protein>
<gene>
    <name evidence="2" type="ORF">ACFO0J_03155</name>
</gene>
<reference evidence="3" key="1">
    <citation type="journal article" date="2019" name="Int. J. Syst. Evol. Microbiol.">
        <title>The Global Catalogue of Microorganisms (GCM) 10K type strain sequencing project: providing services to taxonomists for standard genome sequencing and annotation.</title>
        <authorList>
            <consortium name="The Broad Institute Genomics Platform"/>
            <consortium name="The Broad Institute Genome Sequencing Center for Infectious Disease"/>
            <person name="Wu L."/>
            <person name="Ma J."/>
        </authorList>
    </citation>
    <scope>NUCLEOTIDE SEQUENCE [LARGE SCALE GENOMIC DNA]</scope>
    <source>
        <strain evidence="3">CGMCC 1.19029</strain>
    </source>
</reference>
<comment type="caution">
    <text evidence="2">The sequence shown here is derived from an EMBL/GenBank/DDBJ whole genome shotgun (WGS) entry which is preliminary data.</text>
</comment>
<evidence type="ECO:0000313" key="3">
    <source>
        <dbReference type="Proteomes" id="UP001595756"/>
    </source>
</evidence>
<feature type="domain" description="Amidase" evidence="1">
    <location>
        <begin position="24"/>
        <end position="415"/>
    </location>
</feature>
<evidence type="ECO:0000259" key="1">
    <source>
        <dbReference type="Pfam" id="PF01425"/>
    </source>
</evidence>
<accession>A0ABV8RV67</accession>
<dbReference type="PANTHER" id="PTHR11895:SF151">
    <property type="entry name" value="GLUTAMYL-TRNA(GLN) AMIDOTRANSFERASE SUBUNIT A"/>
    <property type="match status" value="1"/>
</dbReference>
<proteinExistence type="predicted"/>
<organism evidence="2 3">
    <name type="scientific">Castellaniella hirudinis</name>
    <dbReference type="NCBI Taxonomy" id="1144617"/>
    <lineage>
        <taxon>Bacteria</taxon>
        <taxon>Pseudomonadati</taxon>
        <taxon>Pseudomonadota</taxon>
        <taxon>Betaproteobacteria</taxon>
        <taxon>Burkholderiales</taxon>
        <taxon>Alcaligenaceae</taxon>
        <taxon>Castellaniella</taxon>
    </lineage>
</organism>
<dbReference type="SUPFAM" id="SSF75304">
    <property type="entry name" value="Amidase signature (AS) enzymes"/>
    <property type="match status" value="1"/>
</dbReference>
<dbReference type="InterPro" id="IPR036928">
    <property type="entry name" value="AS_sf"/>
</dbReference>
<dbReference type="PANTHER" id="PTHR11895">
    <property type="entry name" value="TRANSAMIDASE"/>
    <property type="match status" value="1"/>
</dbReference>
<name>A0ABV8RV67_9BURK</name>
<dbReference type="Gene3D" id="3.90.1300.10">
    <property type="entry name" value="Amidase signature (AS) domain"/>
    <property type="match status" value="1"/>
</dbReference>
<dbReference type="Proteomes" id="UP001595756">
    <property type="component" value="Unassembled WGS sequence"/>
</dbReference>
<dbReference type="InterPro" id="IPR000120">
    <property type="entry name" value="Amidase"/>
</dbReference>
<evidence type="ECO:0000313" key="2">
    <source>
        <dbReference type="EMBL" id="MFC4297038.1"/>
    </source>
</evidence>
<dbReference type="InterPro" id="IPR023631">
    <property type="entry name" value="Amidase_dom"/>
</dbReference>
<dbReference type="RefSeq" id="WP_376811603.1">
    <property type="nucleotide sequence ID" value="NZ_JBHSDY010000002.1"/>
</dbReference>
<dbReference type="EMBL" id="JBHSDY010000002">
    <property type="protein sequence ID" value="MFC4297038.1"/>
    <property type="molecule type" value="Genomic_DNA"/>
</dbReference>
<sequence length="429" mass="44932">MPIALTATQALAALRAGTLTSERLVSACLERIAEREPHLHAWVEVQASQALEQARACDRLPATRPLHGLPLGVKDVLDVQGFPTRCQSPIHAGARPGLDAACVAAARRAGAIILGKTATSEFAYVTPASTRNPHHPDHTPGGSSSGSAAAVAAQMVPLALATQTGGSTIRPAAYCGIVGFKPSFGLINRAGLKSVAESLDTIGLMARSVDDVALLAGVLAYRPLSMPAASAVSVHGPRIAFCPGFLQAHAQADAVAHLHEAAERLAAAGARLSRVELPEALEHLASDQALVMEFEAARALLPEQHAHPDLLSPALRGRLARGWSHAWADYRQALDRAAWGRRQLDRVFAQYDAILTYSACGQAPATLSHAGDSVMNRAWTLLGLPCLALPTAMGASGLPLGIQWVGAPGRDEQLLGLARWAERRLSGGA</sequence>